<keyword evidence="4 9" id="KW-0863">Zinc-finger</keyword>
<dbReference type="PROSITE" id="PS00028">
    <property type="entry name" value="ZINC_FINGER_C2H2_1"/>
    <property type="match status" value="2"/>
</dbReference>
<dbReference type="SMART" id="SM00355">
    <property type="entry name" value="ZnF_C2H2"/>
    <property type="match status" value="2"/>
</dbReference>
<evidence type="ECO:0000313" key="13">
    <source>
        <dbReference type="Proteomes" id="UP000289738"/>
    </source>
</evidence>
<proteinExistence type="predicted"/>
<evidence type="ECO:0000259" key="11">
    <source>
        <dbReference type="PROSITE" id="PS50157"/>
    </source>
</evidence>
<dbReference type="STRING" id="3818.A0A445E582"/>
<dbReference type="Pfam" id="PF13912">
    <property type="entry name" value="zf-C2H2_6"/>
    <property type="match status" value="2"/>
</dbReference>
<evidence type="ECO:0000256" key="8">
    <source>
        <dbReference type="ARBA" id="ARBA00023242"/>
    </source>
</evidence>
<dbReference type="OrthoDB" id="6077919at2759"/>
<dbReference type="Gene3D" id="3.30.160.60">
    <property type="entry name" value="Classic Zinc Finger"/>
    <property type="match status" value="1"/>
</dbReference>
<evidence type="ECO:0000256" key="4">
    <source>
        <dbReference type="ARBA" id="ARBA00022771"/>
    </source>
</evidence>
<evidence type="ECO:0000313" key="12">
    <source>
        <dbReference type="EMBL" id="RYR70475.1"/>
    </source>
</evidence>
<feature type="region of interest" description="Disordered" evidence="10">
    <location>
        <begin position="155"/>
        <end position="197"/>
    </location>
</feature>
<dbReference type="SUPFAM" id="SSF57667">
    <property type="entry name" value="beta-beta-alpha zinc fingers"/>
    <property type="match status" value="1"/>
</dbReference>
<feature type="region of interest" description="Disordered" evidence="10">
    <location>
        <begin position="51"/>
        <end position="74"/>
    </location>
</feature>
<dbReference type="Gramene" id="arahy.Tifrunner.gnm2.ann2.Ah03g009700.1">
    <property type="protein sequence ID" value="arahy.Tifrunner.gnm2.ann2.Ah03g009700.1-CDS-1"/>
    <property type="gene ID" value="arahy.Tifrunner.gnm2.ann2.Ah03g009700"/>
</dbReference>
<gene>
    <name evidence="12" type="ORF">Ahy_A03g016972</name>
</gene>
<dbReference type="EMBL" id="SDMP01000003">
    <property type="protein sequence ID" value="RYR70475.1"/>
    <property type="molecule type" value="Genomic_DNA"/>
</dbReference>
<accession>A0A445E582</accession>
<dbReference type="GO" id="GO:0005634">
    <property type="term" value="C:nucleus"/>
    <property type="evidence" value="ECO:0007669"/>
    <property type="project" value="UniProtKB-SubCell"/>
</dbReference>
<evidence type="ECO:0000256" key="9">
    <source>
        <dbReference type="PROSITE-ProRule" id="PRU00042"/>
    </source>
</evidence>
<keyword evidence="3" id="KW-0677">Repeat</keyword>
<feature type="compositionally biased region" description="Pro residues" evidence="10">
    <location>
        <begin position="178"/>
        <end position="192"/>
    </location>
</feature>
<dbReference type="InterPro" id="IPR013087">
    <property type="entry name" value="Znf_C2H2_type"/>
</dbReference>
<comment type="caution">
    <text evidence="12">The sequence shown here is derived from an EMBL/GenBank/DDBJ whole genome shotgun (WGS) entry which is preliminary data.</text>
</comment>
<evidence type="ECO:0000256" key="1">
    <source>
        <dbReference type="ARBA" id="ARBA00004123"/>
    </source>
</evidence>
<dbReference type="InterPro" id="IPR036236">
    <property type="entry name" value="Znf_C2H2_sf"/>
</dbReference>
<protein>
    <recommendedName>
        <fullName evidence="11">C2H2-type domain-containing protein</fullName>
    </recommendedName>
</protein>
<dbReference type="PROSITE" id="PS50157">
    <property type="entry name" value="ZINC_FINGER_C2H2_2"/>
    <property type="match status" value="2"/>
</dbReference>
<dbReference type="PANTHER" id="PTHR26374:SF425">
    <property type="entry name" value="C2H2-TYPE ZINC FINGER PROTEIN"/>
    <property type="match status" value="1"/>
</dbReference>
<keyword evidence="5" id="KW-0862">Zinc</keyword>
<dbReference type="GO" id="GO:0008270">
    <property type="term" value="F:zinc ion binding"/>
    <property type="evidence" value="ECO:0007669"/>
    <property type="project" value="UniProtKB-KW"/>
</dbReference>
<name>A0A445E582_ARAHY</name>
<dbReference type="AlphaFoldDB" id="A0A445E582"/>
<sequence length="343" mass="37404">MDYKEDYFSNTNSDNCNVVHHDVTHHIAKGKRTKRLRLLCGGTTVMTAASSCSSASGDHGSGDDHGSFSISSTTNQEEEDMANCLILLAQGGGDSHQKPPQIDDQDEDDNKKIIEIKSRKFSEIETATINNNKVGFYIYECKTCNRTFPSFQALGGHRASHKKPKLTTIPAAEDKKPPPPSPPPPLPPPPPQQLMMNTNYDHSQQIETVPPNNNNPIISLQFGSGQKGHFHNNKPNKIHECSICGSEFTSGQALGGHMRRHRATAAAAANNTTQANVGLSRIEATSTVITTTVEVQPRNILELDLNLPAPEEDLREPKFQFATAATKKSMVLSAAPALVDCHY</sequence>
<dbReference type="Proteomes" id="UP000289738">
    <property type="component" value="Chromosome A03"/>
</dbReference>
<organism evidence="12 13">
    <name type="scientific">Arachis hypogaea</name>
    <name type="common">Peanut</name>
    <dbReference type="NCBI Taxonomy" id="3818"/>
    <lineage>
        <taxon>Eukaryota</taxon>
        <taxon>Viridiplantae</taxon>
        <taxon>Streptophyta</taxon>
        <taxon>Embryophyta</taxon>
        <taxon>Tracheophyta</taxon>
        <taxon>Spermatophyta</taxon>
        <taxon>Magnoliopsida</taxon>
        <taxon>eudicotyledons</taxon>
        <taxon>Gunneridae</taxon>
        <taxon>Pentapetalae</taxon>
        <taxon>rosids</taxon>
        <taxon>fabids</taxon>
        <taxon>Fabales</taxon>
        <taxon>Fabaceae</taxon>
        <taxon>Papilionoideae</taxon>
        <taxon>50 kb inversion clade</taxon>
        <taxon>dalbergioids sensu lato</taxon>
        <taxon>Dalbergieae</taxon>
        <taxon>Pterocarpus clade</taxon>
        <taxon>Arachis</taxon>
    </lineage>
</organism>
<keyword evidence="7" id="KW-0804">Transcription</keyword>
<feature type="domain" description="C2H2-type" evidence="11">
    <location>
        <begin position="239"/>
        <end position="266"/>
    </location>
</feature>
<keyword evidence="2" id="KW-0479">Metal-binding</keyword>
<evidence type="ECO:0000256" key="6">
    <source>
        <dbReference type="ARBA" id="ARBA00023015"/>
    </source>
</evidence>
<feature type="region of interest" description="Disordered" evidence="10">
    <location>
        <begin position="90"/>
        <end position="110"/>
    </location>
</feature>
<keyword evidence="13" id="KW-1185">Reference proteome</keyword>
<evidence type="ECO:0000256" key="3">
    <source>
        <dbReference type="ARBA" id="ARBA00022737"/>
    </source>
</evidence>
<evidence type="ECO:0000256" key="5">
    <source>
        <dbReference type="ARBA" id="ARBA00022833"/>
    </source>
</evidence>
<feature type="domain" description="C2H2-type" evidence="11">
    <location>
        <begin position="139"/>
        <end position="166"/>
    </location>
</feature>
<evidence type="ECO:0000256" key="7">
    <source>
        <dbReference type="ARBA" id="ARBA00023163"/>
    </source>
</evidence>
<keyword evidence="8" id="KW-0539">Nucleus</keyword>
<dbReference type="PANTHER" id="PTHR26374">
    <property type="entry name" value="ZINC FINGER PROTEIN ZAT5"/>
    <property type="match status" value="1"/>
</dbReference>
<comment type="subcellular location">
    <subcellularLocation>
        <location evidence="1">Nucleus</location>
    </subcellularLocation>
</comment>
<evidence type="ECO:0000256" key="10">
    <source>
        <dbReference type="SAM" id="MobiDB-lite"/>
    </source>
</evidence>
<keyword evidence="6" id="KW-0805">Transcription regulation</keyword>
<evidence type="ECO:0000256" key="2">
    <source>
        <dbReference type="ARBA" id="ARBA00022723"/>
    </source>
</evidence>
<reference evidence="12 13" key="1">
    <citation type="submission" date="2019-01" db="EMBL/GenBank/DDBJ databases">
        <title>Sequencing of cultivated peanut Arachis hypogaea provides insights into genome evolution and oil improvement.</title>
        <authorList>
            <person name="Chen X."/>
        </authorList>
    </citation>
    <scope>NUCLEOTIDE SEQUENCE [LARGE SCALE GENOMIC DNA]</scope>
    <source>
        <strain evidence="13">cv. Fuhuasheng</strain>
        <tissue evidence="12">Leaves</tissue>
    </source>
</reference>